<dbReference type="AlphaFoldDB" id="M6F599"/>
<sequence>MYEFPHFIFCGNSRFHKHLDLVPKSNKIGTKTNCSYKQNFEILK</sequence>
<proteinExistence type="predicted"/>
<name>M6F599_9LEPT</name>
<gene>
    <name evidence="1" type="ORF">LEP1GSC008_3318</name>
</gene>
<comment type="caution">
    <text evidence="1">The sequence shown here is derived from an EMBL/GenBank/DDBJ whole genome shotgun (WGS) entry which is preliminary data.</text>
</comment>
<dbReference type="Proteomes" id="UP000011980">
    <property type="component" value="Unassembled WGS sequence"/>
</dbReference>
<protein>
    <submittedName>
        <fullName evidence="1">Uncharacterized protein</fullName>
    </submittedName>
</protein>
<organism evidence="1 2">
    <name type="scientific">Leptospira kirschneri serovar Bulgarica str. Nikolaevo</name>
    <dbReference type="NCBI Taxonomy" id="1240687"/>
    <lineage>
        <taxon>Bacteria</taxon>
        <taxon>Pseudomonadati</taxon>
        <taxon>Spirochaetota</taxon>
        <taxon>Spirochaetia</taxon>
        <taxon>Leptospirales</taxon>
        <taxon>Leptospiraceae</taxon>
        <taxon>Leptospira</taxon>
    </lineage>
</organism>
<reference evidence="1 2" key="1">
    <citation type="submission" date="2013-01" db="EMBL/GenBank/DDBJ databases">
        <authorList>
            <person name="Harkins D.M."/>
            <person name="Durkin A.S."/>
            <person name="Brinkac L.M."/>
            <person name="Haft D.H."/>
            <person name="Selengut J.D."/>
            <person name="Sanka R."/>
            <person name="DePew J."/>
            <person name="Purushe J."/>
            <person name="Galloway R.L."/>
            <person name="Vinetz J.M."/>
            <person name="Sutton G.G."/>
            <person name="Nierman W.C."/>
            <person name="Fouts D.E."/>
        </authorList>
    </citation>
    <scope>NUCLEOTIDE SEQUENCE [LARGE SCALE GENOMIC DNA]</scope>
    <source>
        <strain evidence="1 2">Nikolaevo</strain>
    </source>
</reference>
<dbReference type="PATRIC" id="fig|1240687.3.peg.2555"/>
<accession>M6F599</accession>
<evidence type="ECO:0000313" key="1">
    <source>
        <dbReference type="EMBL" id="EMK23948.1"/>
    </source>
</evidence>
<dbReference type="EMBL" id="ANCE01000119">
    <property type="protein sequence ID" value="EMK23948.1"/>
    <property type="molecule type" value="Genomic_DNA"/>
</dbReference>
<evidence type="ECO:0000313" key="2">
    <source>
        <dbReference type="Proteomes" id="UP000011980"/>
    </source>
</evidence>